<protein>
    <submittedName>
        <fullName evidence="1">Uncharacterized protein</fullName>
    </submittedName>
</protein>
<organism evidence="1 2">
    <name type="scientific">Macaca mulatta</name>
    <name type="common">Rhesus macaque</name>
    <dbReference type="NCBI Taxonomy" id="9544"/>
    <lineage>
        <taxon>Eukaryota</taxon>
        <taxon>Metazoa</taxon>
        <taxon>Chordata</taxon>
        <taxon>Craniata</taxon>
        <taxon>Vertebrata</taxon>
        <taxon>Euteleostomi</taxon>
        <taxon>Mammalia</taxon>
        <taxon>Eutheria</taxon>
        <taxon>Euarchontoglires</taxon>
        <taxon>Primates</taxon>
        <taxon>Haplorrhini</taxon>
        <taxon>Catarrhini</taxon>
        <taxon>Cercopithecidae</taxon>
        <taxon>Cercopithecinae</taxon>
        <taxon>Macaca</taxon>
    </lineage>
</organism>
<sequence length="120" mass="13951">MKNPAVGWAQWLMPVIPTFWEAEVGGLLEPNSSRLAWATWQDPFFFFLRRSFIPVAQAGVQWCNVGSLQPPPPWFKQFCLSLPSSWDYRHLPPHLANFYIFSRDGVSPCWPSWSRTPDLR</sequence>
<dbReference type="InParanoid" id="A0A5F7Z9D7"/>
<dbReference type="GeneTree" id="ENSGT00940000161627"/>
<name>A0A5F7Z9D7_MACMU</name>
<evidence type="ECO:0000313" key="2">
    <source>
        <dbReference type="Proteomes" id="UP000006718"/>
    </source>
</evidence>
<dbReference type="Proteomes" id="UP000006718">
    <property type="component" value="Chromosome 1"/>
</dbReference>
<dbReference type="PANTHER" id="PTHR46254:SF6">
    <property type="entry name" value="HIGH MOBILITY GROUP AT-HOOK 2"/>
    <property type="match status" value="1"/>
</dbReference>
<keyword evidence="2" id="KW-1185">Reference proteome</keyword>
<dbReference type="PANTHER" id="PTHR46254">
    <property type="entry name" value="PROTEIN GVQW1-RELATED"/>
    <property type="match status" value="1"/>
</dbReference>
<reference evidence="1" key="2">
    <citation type="submission" date="2019-01" db="EMBL/GenBank/DDBJ databases">
        <authorList>
            <person name="Graves T."/>
            <person name="Eichler E.E."/>
            <person name="Wilson R.K."/>
        </authorList>
    </citation>
    <scope>NUCLEOTIDE SEQUENCE [LARGE SCALE GENOMIC DNA]</scope>
    <source>
        <strain evidence="1">17573</strain>
    </source>
</reference>
<reference evidence="1" key="4">
    <citation type="submission" date="2025-09" db="UniProtKB">
        <authorList>
            <consortium name="Ensembl"/>
        </authorList>
    </citation>
    <scope>IDENTIFICATION</scope>
    <source>
        <strain evidence="1">17573</strain>
    </source>
</reference>
<reference evidence="2" key="1">
    <citation type="journal article" date="2007" name="Science">
        <title>Evolutionary and biomedical insights from the rhesus macaque genome.</title>
        <authorList>
            <person name="Gibbs R.A."/>
            <person name="Rogers J."/>
            <person name="Katze M.G."/>
            <person name="Bumgarner R."/>
            <person name="Weinstock G.M."/>
            <person name="Mardis E.R."/>
            <person name="Remington K.A."/>
            <person name="Strausberg R.L."/>
            <person name="Venter J.C."/>
            <person name="Wilson R.K."/>
            <person name="Batzer M.A."/>
            <person name="Bustamante C.D."/>
            <person name="Eichler E.E."/>
            <person name="Hahn M.W."/>
            <person name="Hardison R.C."/>
            <person name="Makova K.D."/>
            <person name="Miller W."/>
            <person name="Milosavljevic A."/>
            <person name="Palermo R.E."/>
            <person name="Siepel A."/>
            <person name="Sikela J.M."/>
            <person name="Attaway T."/>
            <person name="Bell S."/>
            <person name="Bernard K.E."/>
            <person name="Buhay C.J."/>
            <person name="Chandrabose M.N."/>
            <person name="Dao M."/>
            <person name="Davis C."/>
            <person name="Delehaunty K.D."/>
            <person name="Ding Y."/>
            <person name="Dinh H.H."/>
            <person name="Dugan-Rocha S."/>
            <person name="Fulton L.A."/>
            <person name="Gabisi R.A."/>
            <person name="Garner T.T."/>
            <person name="Godfrey J."/>
            <person name="Hawes A.C."/>
            <person name="Hernandez J."/>
            <person name="Hines S."/>
            <person name="Holder M."/>
            <person name="Hume J."/>
            <person name="Jhangiani S.N."/>
            <person name="Joshi V."/>
            <person name="Khan Z.M."/>
            <person name="Kirkness E.F."/>
            <person name="Cree A."/>
            <person name="Fowler R.G."/>
            <person name="Lee S."/>
            <person name="Lewis L.R."/>
            <person name="Li Z."/>
            <person name="Liu Y.-S."/>
            <person name="Moore S.M."/>
            <person name="Muzny D."/>
            <person name="Nazareth L.V."/>
            <person name="Ngo D.N."/>
            <person name="Okwuonu G.O."/>
            <person name="Pai G."/>
            <person name="Parker D."/>
            <person name="Paul H.A."/>
            <person name="Pfannkoch C."/>
            <person name="Pohl C.S."/>
            <person name="Rogers Y.-H.C."/>
            <person name="Ruiz S.J."/>
            <person name="Sabo A."/>
            <person name="Santibanez J."/>
            <person name="Schneider B.W."/>
            <person name="Smith S.M."/>
            <person name="Sodergren E."/>
            <person name="Svatek A.F."/>
            <person name="Utterback T.R."/>
            <person name="Vattathil S."/>
            <person name="Warren W."/>
            <person name="White C.S."/>
            <person name="Chinwalla A.T."/>
            <person name="Feng Y."/>
            <person name="Halpern A.L."/>
            <person name="Hillier L.W."/>
            <person name="Huang X."/>
            <person name="Minx P."/>
            <person name="Nelson J.O."/>
            <person name="Pepin K.H."/>
            <person name="Qin X."/>
            <person name="Sutton G.G."/>
            <person name="Venter E."/>
            <person name="Walenz B.P."/>
            <person name="Wallis J.W."/>
            <person name="Worley K.C."/>
            <person name="Yang S.-P."/>
            <person name="Jones S.M."/>
            <person name="Marra M.A."/>
            <person name="Rocchi M."/>
            <person name="Schein J.E."/>
            <person name="Baertsch R."/>
            <person name="Clarke L."/>
            <person name="Csuros M."/>
            <person name="Glasscock J."/>
            <person name="Harris R.A."/>
            <person name="Havlak P."/>
            <person name="Jackson A.R."/>
            <person name="Jiang H."/>
            <person name="Liu Y."/>
            <person name="Messina D.N."/>
            <person name="Shen Y."/>
            <person name="Song H.X.-Z."/>
            <person name="Wylie T."/>
            <person name="Zhang L."/>
            <person name="Birney E."/>
            <person name="Han K."/>
            <person name="Konkel M.K."/>
            <person name="Lee J."/>
            <person name="Smit A.F.A."/>
            <person name="Ullmer B."/>
            <person name="Wang H."/>
            <person name="Xing J."/>
            <person name="Burhans R."/>
            <person name="Cheng Z."/>
            <person name="Karro J.E."/>
            <person name="Ma J."/>
            <person name="Raney B."/>
            <person name="She X."/>
            <person name="Cox M.J."/>
            <person name="Demuth J.P."/>
            <person name="Dumas L.J."/>
            <person name="Han S.-G."/>
            <person name="Hopkins J."/>
            <person name="Karimpour-Fard A."/>
            <person name="Kim Y.H."/>
            <person name="Pollack J.R."/>
            <person name="Vinar T."/>
            <person name="Addo-Quaye C."/>
            <person name="Degenhardt J."/>
            <person name="Denby A."/>
            <person name="Hubisz M.J."/>
            <person name="Indap A."/>
            <person name="Kosiol C."/>
            <person name="Lahn B.T."/>
            <person name="Lawson H.A."/>
            <person name="Marklein A."/>
            <person name="Nielsen R."/>
            <person name="Vallender E.J."/>
            <person name="Clark A.G."/>
            <person name="Ferguson B."/>
            <person name="Hernandez R.D."/>
            <person name="Hirani K."/>
            <person name="Kehrer-Sawatzki H."/>
            <person name="Kolb J."/>
            <person name="Patil S."/>
            <person name="Pu L.-L."/>
            <person name="Ren Y."/>
            <person name="Smith D.G."/>
            <person name="Wheeler D.A."/>
            <person name="Schenck I."/>
            <person name="Ball E.V."/>
            <person name="Chen R."/>
            <person name="Cooper D.N."/>
            <person name="Giardine B."/>
            <person name="Hsu F."/>
            <person name="Kent W.J."/>
            <person name="Lesk A."/>
            <person name="Nelson D.L."/>
            <person name="O'brien W.E."/>
            <person name="Pruefer K."/>
            <person name="Stenson P.D."/>
            <person name="Wallace J.C."/>
            <person name="Ke H."/>
            <person name="Liu X.-M."/>
            <person name="Wang P."/>
            <person name="Xiang A.P."/>
            <person name="Yang F."/>
            <person name="Barber G.P."/>
            <person name="Haussler D."/>
            <person name="Karolchik D."/>
            <person name="Kern A.D."/>
            <person name="Kuhn R.M."/>
            <person name="Smith K.E."/>
            <person name="Zwieg A.S."/>
        </authorList>
    </citation>
    <scope>NUCLEOTIDE SEQUENCE [LARGE SCALE GENOMIC DNA]</scope>
    <source>
        <strain evidence="2">17573</strain>
    </source>
</reference>
<dbReference type="Ensembl" id="ENSMMUT00000105833.1">
    <property type="protein sequence ID" value="ENSMMUP00000061247.1"/>
    <property type="gene ID" value="ENSMMUG00000055524.1"/>
</dbReference>
<reference evidence="1" key="3">
    <citation type="submission" date="2025-08" db="UniProtKB">
        <authorList>
            <consortium name="Ensembl"/>
        </authorList>
    </citation>
    <scope>IDENTIFICATION</scope>
    <source>
        <strain evidence="1">17573</strain>
    </source>
</reference>
<proteinExistence type="predicted"/>
<evidence type="ECO:0000313" key="1">
    <source>
        <dbReference type="Ensembl" id="ENSMMUP00000061247.1"/>
    </source>
</evidence>
<accession>A0A5F7Z9D7</accession>
<dbReference type="AlphaFoldDB" id="A0A5F7Z9D7"/>
<dbReference type="Bgee" id="ENSMMUG00000055524">
    <property type="expression patterns" value="Expressed in liver and 11 other cell types or tissues"/>
</dbReference>
<dbReference type="VEuPathDB" id="HostDB:ENSMMUG00000055524"/>